<sequence length="702" mass="78441">MNEMENATWLKFVEKTNQPDYIYIAQIIGAGCSSWVGRQNRGRQLLNLESGCWTKSTIQHELMHALGFFHEHARADRDEYVEIVSAHIQRGEEDNFRSWDNNTITAFGLPYDFDSILHYPSHLFARTNPVSGVTVGPTIRVRAKYAGKTFGLQTGLSGIDIRKIKLMYKCKSPDLGSGNDLKVGESLWSPDGNVRLAMETDGNLVLYNQRDGRVIWSSNMTYEDPAWAPTSVRMQVDGNLAMYHLRPRHLVWSTDTRSPQFSEAMLKVLDEGYFCLYKNNQCLWTSGGVSLGDNLPAPAFQTARGAITGYTAKGGILLRGQSLTSANEKCNITIQQDGDVILRRTYDNCDHEVWSVKHGTGRVHNLGYQEHASIDKLEMQEDGNLQLHLTNGERKALHSLVVDGRGADLRLSDDCRLCIFKDGSCRWRSYLLSHMLLKCYFRGQVGERRDTTKPHQTAKEVATLQWIVLTIISTGQMIKRELDVLYFVARNMFWVHGRAILVAQISHLRAGHKTIVSHTGIDWPSALAVHPSRGSIYWSHSGTTIETASMDGSNRQVLVTGVNAHSLALDYESNDLYWVDWITGNIECISLHGGGKRIVTAREHAGKDSYGISLSEKRVYWTSYYSSGAVNSITKSGTAMRQHSLPAGRNGYLFGIVFVPEQCPKLNNACAVSNGGCPFICLPLPENNKKCVCPDDNSSCTS</sequence>
<dbReference type="PRINTS" id="PR00480">
    <property type="entry name" value="ASTACIN"/>
</dbReference>
<dbReference type="InterPro" id="IPR000033">
    <property type="entry name" value="LDLR_classB_rpt"/>
</dbReference>
<feature type="active site" evidence="6">
    <location>
        <position position="61"/>
    </location>
</feature>
<gene>
    <name evidence="10" type="ORF">BV898_19129</name>
</gene>
<evidence type="ECO:0000313" key="11">
    <source>
        <dbReference type="Proteomes" id="UP000192578"/>
    </source>
</evidence>
<dbReference type="EC" id="3.4.24.-" evidence="7"/>
<evidence type="ECO:0000256" key="6">
    <source>
        <dbReference type="PROSITE-ProRule" id="PRU01211"/>
    </source>
</evidence>
<evidence type="ECO:0000256" key="4">
    <source>
        <dbReference type="ARBA" id="ARBA00022833"/>
    </source>
</evidence>
<feature type="domain" description="Bulb-type lectin" evidence="8">
    <location>
        <begin position="172"/>
        <end position="289"/>
    </location>
</feature>
<dbReference type="Proteomes" id="UP000192578">
    <property type="component" value="Unassembled WGS sequence"/>
</dbReference>
<accession>A0A9X6NRK2</accession>
<dbReference type="InterPro" id="IPR011042">
    <property type="entry name" value="6-blade_b-propeller_TolB-like"/>
</dbReference>
<keyword evidence="3 6" id="KW-0378">Hydrolase</keyword>
<dbReference type="OrthoDB" id="1884773at2759"/>
<evidence type="ECO:0000256" key="5">
    <source>
        <dbReference type="ARBA" id="ARBA00023049"/>
    </source>
</evidence>
<evidence type="ECO:0000256" key="1">
    <source>
        <dbReference type="ARBA" id="ARBA00022670"/>
    </source>
</evidence>
<evidence type="ECO:0000259" key="8">
    <source>
        <dbReference type="PROSITE" id="PS50927"/>
    </source>
</evidence>
<dbReference type="PANTHER" id="PTHR10127:SF780">
    <property type="entry name" value="METALLOENDOPEPTIDASE"/>
    <property type="match status" value="1"/>
</dbReference>
<dbReference type="Pfam" id="PF01400">
    <property type="entry name" value="Astacin"/>
    <property type="match status" value="1"/>
</dbReference>
<feature type="binding site" evidence="6">
    <location>
        <position position="60"/>
    </location>
    <ligand>
        <name>Zn(2+)</name>
        <dbReference type="ChEBI" id="CHEBI:29105"/>
        <note>catalytic</note>
    </ligand>
</feature>
<feature type="domain" description="Peptidase M12A" evidence="9">
    <location>
        <begin position="1"/>
        <end position="171"/>
    </location>
</feature>
<protein>
    <recommendedName>
        <fullName evidence="7">Metalloendopeptidase</fullName>
        <ecNumber evidence="7">3.4.24.-</ecNumber>
    </recommendedName>
</protein>
<evidence type="ECO:0000256" key="7">
    <source>
        <dbReference type="RuleBase" id="RU361183"/>
    </source>
</evidence>
<comment type="caution">
    <text evidence="6">Lacks conserved residue(s) required for the propagation of feature annotation.</text>
</comment>
<evidence type="ECO:0000259" key="9">
    <source>
        <dbReference type="PROSITE" id="PS51864"/>
    </source>
</evidence>
<dbReference type="InterPro" id="IPR024079">
    <property type="entry name" value="MetalloPept_cat_dom_sf"/>
</dbReference>
<dbReference type="Gene3D" id="2.90.10.10">
    <property type="entry name" value="Bulb-type lectin domain"/>
    <property type="match status" value="3"/>
</dbReference>
<dbReference type="PANTHER" id="PTHR10127">
    <property type="entry name" value="DISCOIDIN, CUB, EGF, LAMININ , AND ZINC METALLOPROTEASE DOMAIN CONTAINING"/>
    <property type="match status" value="1"/>
</dbReference>
<comment type="caution">
    <text evidence="10">The sequence shown here is derived from an EMBL/GenBank/DDBJ whole genome shotgun (WGS) entry which is preliminary data.</text>
</comment>
<dbReference type="AlphaFoldDB" id="A0A9X6NRK2"/>
<dbReference type="SUPFAM" id="SSF63825">
    <property type="entry name" value="YWTD domain"/>
    <property type="match status" value="1"/>
</dbReference>
<dbReference type="InterPro" id="IPR006026">
    <property type="entry name" value="Peptidase_Metallo"/>
</dbReference>
<dbReference type="GO" id="GO:0006508">
    <property type="term" value="P:proteolysis"/>
    <property type="evidence" value="ECO:0007669"/>
    <property type="project" value="UniProtKB-KW"/>
</dbReference>
<keyword evidence="2 6" id="KW-0479">Metal-binding</keyword>
<dbReference type="SUPFAM" id="SSF51110">
    <property type="entry name" value="alpha-D-mannose-specific plant lectins"/>
    <property type="match status" value="1"/>
</dbReference>
<evidence type="ECO:0000256" key="2">
    <source>
        <dbReference type="ARBA" id="ARBA00022723"/>
    </source>
</evidence>
<dbReference type="EMBL" id="MTYJ01000449">
    <property type="protein sequence ID" value="OWA54729.1"/>
    <property type="molecule type" value="Genomic_DNA"/>
</dbReference>
<dbReference type="CDD" id="cd04280">
    <property type="entry name" value="ZnMc_astacin_like"/>
    <property type="match status" value="1"/>
</dbReference>
<dbReference type="SUPFAM" id="SSF55486">
    <property type="entry name" value="Metalloproteases ('zincins'), catalytic domain"/>
    <property type="match status" value="1"/>
</dbReference>
<comment type="cofactor">
    <cofactor evidence="6 7">
        <name>Zn(2+)</name>
        <dbReference type="ChEBI" id="CHEBI:29105"/>
    </cofactor>
    <text evidence="6 7">Binds 1 zinc ion per subunit.</text>
</comment>
<dbReference type="PROSITE" id="PS50927">
    <property type="entry name" value="BULB_LECTIN"/>
    <property type="match status" value="1"/>
</dbReference>
<reference evidence="11" key="1">
    <citation type="submission" date="2017-01" db="EMBL/GenBank/DDBJ databases">
        <title>Comparative genomics of anhydrobiosis in the tardigrade Hypsibius dujardini.</title>
        <authorList>
            <person name="Yoshida Y."/>
            <person name="Koutsovoulos G."/>
            <person name="Laetsch D."/>
            <person name="Stevens L."/>
            <person name="Kumar S."/>
            <person name="Horikawa D."/>
            <person name="Ishino K."/>
            <person name="Komine S."/>
            <person name="Tomita M."/>
            <person name="Blaxter M."/>
            <person name="Arakawa K."/>
        </authorList>
    </citation>
    <scope>NUCLEOTIDE SEQUENCE [LARGE SCALE GENOMIC DNA]</scope>
    <source>
        <strain evidence="11">Z151</strain>
    </source>
</reference>
<feature type="binding site" evidence="6">
    <location>
        <position position="64"/>
    </location>
    <ligand>
        <name>Zn(2+)</name>
        <dbReference type="ChEBI" id="CHEBI:29105"/>
        <note>catalytic</note>
    </ligand>
</feature>
<keyword evidence="11" id="KW-1185">Reference proteome</keyword>
<dbReference type="Gene3D" id="2.120.10.30">
    <property type="entry name" value="TolB, C-terminal domain"/>
    <property type="match status" value="1"/>
</dbReference>
<dbReference type="SMART" id="SM00135">
    <property type="entry name" value="LY"/>
    <property type="match status" value="2"/>
</dbReference>
<dbReference type="GO" id="GO:0004222">
    <property type="term" value="F:metalloendopeptidase activity"/>
    <property type="evidence" value="ECO:0007669"/>
    <property type="project" value="UniProtKB-UniRule"/>
</dbReference>
<dbReference type="GO" id="GO:0008270">
    <property type="term" value="F:zinc ion binding"/>
    <property type="evidence" value="ECO:0007669"/>
    <property type="project" value="UniProtKB-UniRule"/>
</dbReference>
<dbReference type="InterPro" id="IPR036426">
    <property type="entry name" value="Bulb-type_lectin_dom_sf"/>
</dbReference>
<dbReference type="InterPro" id="IPR001480">
    <property type="entry name" value="Bulb-type_lectin_dom"/>
</dbReference>
<dbReference type="InterPro" id="IPR034035">
    <property type="entry name" value="Astacin-like_dom"/>
</dbReference>
<dbReference type="InterPro" id="IPR001506">
    <property type="entry name" value="Peptidase_M12A"/>
</dbReference>
<evidence type="ECO:0000256" key="3">
    <source>
        <dbReference type="ARBA" id="ARBA00022801"/>
    </source>
</evidence>
<dbReference type="SMART" id="SM00235">
    <property type="entry name" value="ZnMc"/>
    <property type="match status" value="1"/>
</dbReference>
<dbReference type="Gene3D" id="3.40.390.10">
    <property type="entry name" value="Collagenase (Catalytic Domain)"/>
    <property type="match status" value="1"/>
</dbReference>
<dbReference type="SMART" id="SM00108">
    <property type="entry name" value="B_lectin"/>
    <property type="match status" value="1"/>
</dbReference>
<evidence type="ECO:0000313" key="10">
    <source>
        <dbReference type="EMBL" id="OWA54729.1"/>
    </source>
</evidence>
<dbReference type="PROSITE" id="PS51864">
    <property type="entry name" value="ASTACIN"/>
    <property type="match status" value="1"/>
</dbReference>
<feature type="binding site" evidence="6">
    <location>
        <position position="70"/>
    </location>
    <ligand>
        <name>Zn(2+)</name>
        <dbReference type="ChEBI" id="CHEBI:29105"/>
        <note>catalytic</note>
    </ligand>
</feature>
<name>A0A9X6NRK2_HYPEX</name>
<keyword evidence="1 6" id="KW-0645">Protease</keyword>
<keyword evidence="4 6" id="KW-0862">Zinc</keyword>
<keyword evidence="5 6" id="KW-0482">Metalloprotease</keyword>
<organism evidence="10 11">
    <name type="scientific">Hypsibius exemplaris</name>
    <name type="common">Freshwater tardigrade</name>
    <dbReference type="NCBI Taxonomy" id="2072580"/>
    <lineage>
        <taxon>Eukaryota</taxon>
        <taxon>Metazoa</taxon>
        <taxon>Ecdysozoa</taxon>
        <taxon>Tardigrada</taxon>
        <taxon>Eutardigrada</taxon>
        <taxon>Parachela</taxon>
        <taxon>Hypsibioidea</taxon>
        <taxon>Hypsibiidae</taxon>
        <taxon>Hypsibius</taxon>
    </lineage>
</organism>
<proteinExistence type="predicted"/>